<evidence type="ECO:0000313" key="4">
    <source>
        <dbReference type="Proteomes" id="UP000197138"/>
    </source>
</evidence>
<feature type="compositionally biased region" description="Low complexity" evidence="1">
    <location>
        <begin position="33"/>
        <end position="49"/>
    </location>
</feature>
<feature type="compositionally biased region" description="Polar residues" evidence="1">
    <location>
        <begin position="15"/>
        <end position="26"/>
    </location>
</feature>
<protein>
    <submittedName>
        <fullName evidence="2">Uncharacterized protein</fullName>
    </submittedName>
</protein>
<dbReference type="GeneID" id="116207431"/>
<reference evidence="2" key="2">
    <citation type="submission" date="2017-06" db="EMBL/GenBank/DDBJ databases">
        <title>The pomegranate genome and the genomics of punicalagin biosynthesis.</title>
        <authorList>
            <person name="Xu C."/>
        </authorList>
    </citation>
    <scope>NUCLEOTIDE SEQUENCE [LARGE SCALE GENOMIC DNA]</scope>
    <source>
        <tissue evidence="2">Fresh leaf</tissue>
    </source>
</reference>
<comment type="caution">
    <text evidence="2">The sequence shown here is derived from an EMBL/GenBank/DDBJ whole genome shotgun (WGS) entry which is preliminary data.</text>
</comment>
<feature type="region of interest" description="Disordered" evidence="1">
    <location>
        <begin position="1"/>
        <end position="73"/>
    </location>
</feature>
<sequence>MEDRENEKGSDKQQKVQFDSNLNQTHLPDRDAASASASSHTSDSSLESTLTDKDDGDFLPTSHHPSLDLDSSVSPCSDILSDVSAAQPVSGMPAGYDPNRIPSSIFNSRSTTGMDWSVASNESLFSIHMGNNSFSRDQAFLLYRSGELMKLDEVFTVPCALPPVSEGSGAEWSSVSSRMDMRKLEKPDKTEGVVSLGNLSTQPGPQNSPTLGSPLAGSEFCTPKASPSEASCRNTKPAESPKFEDDKGRVLHLTPSNSEDARNSISLSTISDGSGTSTGSFAFPIFGAGDLKNGSKKLESPKGQPSTDQLQGQKPQPPTQDRSKQNKGGMGNWFSCFSCCSFRCSLSLK</sequence>
<reference evidence="4" key="1">
    <citation type="journal article" date="2017" name="Plant J.">
        <title>The pomegranate (Punica granatum L.) genome and the genomics of punicalagin biosynthesis.</title>
        <authorList>
            <person name="Qin G."/>
            <person name="Xu C."/>
            <person name="Ming R."/>
            <person name="Tang H."/>
            <person name="Guyot R."/>
            <person name="Kramer E.M."/>
            <person name="Hu Y."/>
            <person name="Yi X."/>
            <person name="Qi Y."/>
            <person name="Xu X."/>
            <person name="Gao Z."/>
            <person name="Pan H."/>
            <person name="Jian J."/>
            <person name="Tian Y."/>
            <person name="Yue Z."/>
            <person name="Xu Y."/>
        </authorList>
    </citation>
    <scope>NUCLEOTIDE SEQUENCE [LARGE SCALE GENOMIC DNA]</scope>
    <source>
        <strain evidence="4">cv. Dabenzi</strain>
    </source>
</reference>
<organism evidence="2 4">
    <name type="scientific">Punica granatum</name>
    <name type="common">Pomegranate</name>
    <dbReference type="NCBI Taxonomy" id="22663"/>
    <lineage>
        <taxon>Eukaryota</taxon>
        <taxon>Viridiplantae</taxon>
        <taxon>Streptophyta</taxon>
        <taxon>Embryophyta</taxon>
        <taxon>Tracheophyta</taxon>
        <taxon>Spermatophyta</taxon>
        <taxon>Magnoliopsida</taxon>
        <taxon>eudicotyledons</taxon>
        <taxon>Gunneridae</taxon>
        <taxon>Pentapetalae</taxon>
        <taxon>rosids</taxon>
        <taxon>malvids</taxon>
        <taxon>Myrtales</taxon>
        <taxon>Lythraceae</taxon>
        <taxon>Punica</taxon>
    </lineage>
</organism>
<feature type="compositionally biased region" description="Low complexity" evidence="1">
    <location>
        <begin position="264"/>
        <end position="280"/>
    </location>
</feature>
<keyword evidence="5" id="KW-1185">Reference proteome</keyword>
<feature type="region of interest" description="Disordered" evidence="1">
    <location>
        <begin position="165"/>
        <end position="327"/>
    </location>
</feature>
<dbReference type="PANTHER" id="PTHR33673:SF36">
    <property type="entry name" value="MYB-LIKE PROTEIN Q"/>
    <property type="match status" value="1"/>
</dbReference>
<dbReference type="EMBL" id="MTKT01005809">
    <property type="protein sequence ID" value="OWM64524.1"/>
    <property type="molecule type" value="Genomic_DNA"/>
</dbReference>
<dbReference type="AlphaFoldDB" id="A0A218VVE1"/>
<evidence type="ECO:0000313" key="5">
    <source>
        <dbReference type="Proteomes" id="UP000233551"/>
    </source>
</evidence>
<dbReference type="STRING" id="22663.A0A218VVE1"/>
<evidence type="ECO:0000256" key="1">
    <source>
        <dbReference type="SAM" id="MobiDB-lite"/>
    </source>
</evidence>
<proteinExistence type="predicted"/>
<evidence type="ECO:0000313" key="2">
    <source>
        <dbReference type="EMBL" id="OWM64524.1"/>
    </source>
</evidence>
<feature type="compositionally biased region" description="Polar residues" evidence="1">
    <location>
        <begin position="197"/>
        <end position="211"/>
    </location>
</feature>
<dbReference type="PANTHER" id="PTHR33673">
    <property type="entry name" value="SUPPRESSOR SRP40-LIKE PROTEIN"/>
    <property type="match status" value="1"/>
</dbReference>
<gene>
    <name evidence="2" type="ORF">CDL15_Pgr020491</name>
    <name evidence="3" type="ORF">CRG98_046637</name>
</gene>
<evidence type="ECO:0000313" key="3">
    <source>
        <dbReference type="EMBL" id="PKI32963.1"/>
    </source>
</evidence>
<reference evidence="3 5" key="3">
    <citation type="submission" date="2017-11" db="EMBL/GenBank/DDBJ databases">
        <title>De-novo sequencing of pomegranate (Punica granatum L.) genome.</title>
        <authorList>
            <person name="Akparov Z."/>
            <person name="Amiraslanov A."/>
            <person name="Hajiyeva S."/>
            <person name="Abbasov M."/>
            <person name="Kaur K."/>
            <person name="Hamwieh A."/>
            <person name="Solovyev V."/>
            <person name="Salamov A."/>
            <person name="Braich B."/>
            <person name="Kosarev P."/>
            <person name="Mahmoud A."/>
            <person name="Hajiyev E."/>
            <person name="Babayeva S."/>
            <person name="Izzatullayeva V."/>
            <person name="Mammadov A."/>
            <person name="Mammadov A."/>
            <person name="Sharifova S."/>
            <person name="Ojaghi J."/>
            <person name="Eynullazada K."/>
            <person name="Bayramov B."/>
            <person name="Abdulazimova A."/>
            <person name="Shahmuradov I."/>
        </authorList>
    </citation>
    <scope>NUCLEOTIDE SEQUENCE [LARGE SCALE GENOMIC DNA]</scope>
    <source>
        <strain evidence="3">AG2017</strain>
        <strain evidence="5">cv. AG2017</strain>
        <tissue evidence="3">Leaf</tissue>
    </source>
</reference>
<dbReference type="Proteomes" id="UP000197138">
    <property type="component" value="Unassembled WGS sequence"/>
</dbReference>
<dbReference type="Proteomes" id="UP000233551">
    <property type="component" value="Unassembled WGS sequence"/>
</dbReference>
<feature type="compositionally biased region" description="Basic and acidic residues" evidence="1">
    <location>
        <begin position="1"/>
        <end position="14"/>
    </location>
</feature>
<feature type="compositionally biased region" description="Polar residues" evidence="1">
    <location>
        <begin position="303"/>
        <end position="314"/>
    </location>
</feature>
<feature type="compositionally biased region" description="Basic and acidic residues" evidence="1">
    <location>
        <begin position="179"/>
        <end position="191"/>
    </location>
</feature>
<dbReference type="EMBL" id="PGOL01007131">
    <property type="protein sequence ID" value="PKI32963.1"/>
    <property type="molecule type" value="Genomic_DNA"/>
</dbReference>
<accession>A0A218VVE1</accession>
<dbReference type="OrthoDB" id="676141at2759"/>
<feature type="compositionally biased region" description="Basic and acidic residues" evidence="1">
    <location>
        <begin position="239"/>
        <end position="249"/>
    </location>
</feature>
<name>A0A218VVE1_PUNGR</name>